<dbReference type="Pfam" id="PF00350">
    <property type="entry name" value="Dynamin_N"/>
    <property type="match status" value="1"/>
</dbReference>
<keyword evidence="6" id="KW-1185">Reference proteome</keyword>
<dbReference type="SMART" id="SM00053">
    <property type="entry name" value="DYNc"/>
    <property type="match status" value="1"/>
</dbReference>
<dbReference type="InterPro" id="IPR020850">
    <property type="entry name" value="GED_dom"/>
</dbReference>
<dbReference type="STRING" id="50376.A0A517LBM8"/>
<dbReference type="Gene3D" id="3.40.50.300">
    <property type="entry name" value="P-loop containing nucleotide triphosphate hydrolases"/>
    <property type="match status" value="1"/>
</dbReference>
<dbReference type="GO" id="GO:0003924">
    <property type="term" value="F:GTPase activity"/>
    <property type="evidence" value="ECO:0007669"/>
    <property type="project" value="InterPro"/>
</dbReference>
<dbReference type="Proteomes" id="UP000316270">
    <property type="component" value="Chromosome 8"/>
</dbReference>
<dbReference type="EMBL" id="CP042192">
    <property type="protein sequence ID" value="QDS73027.1"/>
    <property type="molecule type" value="Genomic_DNA"/>
</dbReference>
<dbReference type="SUPFAM" id="SSF52540">
    <property type="entry name" value="P-loop containing nucleoside triphosphate hydrolases"/>
    <property type="match status" value="1"/>
</dbReference>
<gene>
    <name evidence="5" type="ORF">FKW77_009218</name>
</gene>
<feature type="domain" description="GED" evidence="3">
    <location>
        <begin position="602"/>
        <end position="693"/>
    </location>
</feature>
<dbReference type="InterPro" id="IPR000375">
    <property type="entry name" value="Dynamin_stalk"/>
</dbReference>
<dbReference type="InterPro" id="IPR030381">
    <property type="entry name" value="G_DYNAMIN_dom"/>
</dbReference>
<dbReference type="PANTHER" id="PTHR11566">
    <property type="entry name" value="DYNAMIN"/>
    <property type="match status" value="1"/>
</dbReference>
<dbReference type="GO" id="GO:0005874">
    <property type="term" value="C:microtubule"/>
    <property type="evidence" value="ECO:0007669"/>
    <property type="project" value="TreeGrafter"/>
</dbReference>
<dbReference type="GO" id="GO:0016020">
    <property type="term" value="C:membrane"/>
    <property type="evidence" value="ECO:0007669"/>
    <property type="project" value="TreeGrafter"/>
</dbReference>
<organism evidence="5 6">
    <name type="scientific">Venturia effusa</name>
    <dbReference type="NCBI Taxonomy" id="50376"/>
    <lineage>
        <taxon>Eukaryota</taxon>
        <taxon>Fungi</taxon>
        <taxon>Dikarya</taxon>
        <taxon>Ascomycota</taxon>
        <taxon>Pezizomycotina</taxon>
        <taxon>Dothideomycetes</taxon>
        <taxon>Pleosporomycetidae</taxon>
        <taxon>Venturiales</taxon>
        <taxon>Venturiaceae</taxon>
        <taxon>Venturia</taxon>
    </lineage>
</organism>
<dbReference type="PROSITE" id="PS51388">
    <property type="entry name" value="GED"/>
    <property type="match status" value="1"/>
</dbReference>
<dbReference type="InterPro" id="IPR001401">
    <property type="entry name" value="Dynamin_GTPase"/>
</dbReference>
<evidence type="ECO:0000256" key="2">
    <source>
        <dbReference type="ARBA" id="ARBA00023134"/>
    </source>
</evidence>
<dbReference type="GO" id="GO:0016559">
    <property type="term" value="P:peroxisome fission"/>
    <property type="evidence" value="ECO:0007669"/>
    <property type="project" value="TreeGrafter"/>
</dbReference>
<dbReference type="GO" id="GO:0005739">
    <property type="term" value="C:mitochondrion"/>
    <property type="evidence" value="ECO:0007669"/>
    <property type="project" value="TreeGrafter"/>
</dbReference>
<evidence type="ECO:0000256" key="1">
    <source>
        <dbReference type="ARBA" id="ARBA00022741"/>
    </source>
</evidence>
<name>A0A517LBM8_9PEZI</name>
<dbReference type="InterPro" id="IPR045063">
    <property type="entry name" value="Dynamin_N"/>
</dbReference>
<evidence type="ECO:0000259" key="3">
    <source>
        <dbReference type="PROSITE" id="PS51388"/>
    </source>
</evidence>
<keyword evidence="2" id="KW-0342">GTP-binding</keyword>
<dbReference type="GO" id="GO:0006897">
    <property type="term" value="P:endocytosis"/>
    <property type="evidence" value="ECO:0007669"/>
    <property type="project" value="TreeGrafter"/>
</dbReference>
<dbReference type="InterPro" id="IPR022812">
    <property type="entry name" value="Dynamin"/>
</dbReference>
<dbReference type="PRINTS" id="PR00195">
    <property type="entry name" value="DYNAMIN"/>
</dbReference>
<evidence type="ECO:0000259" key="4">
    <source>
        <dbReference type="PROSITE" id="PS51718"/>
    </source>
</evidence>
<dbReference type="GO" id="GO:0008017">
    <property type="term" value="F:microtubule binding"/>
    <property type="evidence" value="ECO:0007669"/>
    <property type="project" value="TreeGrafter"/>
</dbReference>
<dbReference type="GO" id="GO:0005525">
    <property type="term" value="F:GTP binding"/>
    <property type="evidence" value="ECO:0007669"/>
    <property type="project" value="InterPro"/>
</dbReference>
<dbReference type="AlphaFoldDB" id="A0A517LBM8"/>
<accession>A0A517LBM8</accession>
<protein>
    <recommendedName>
        <fullName evidence="7">GED domain-containing protein</fullName>
    </recommendedName>
</protein>
<dbReference type="PROSITE" id="PS51718">
    <property type="entry name" value="G_DYNAMIN_2"/>
    <property type="match status" value="1"/>
</dbReference>
<evidence type="ECO:0008006" key="7">
    <source>
        <dbReference type="Google" id="ProtNLM"/>
    </source>
</evidence>
<dbReference type="GO" id="GO:0048312">
    <property type="term" value="P:intracellular distribution of mitochondria"/>
    <property type="evidence" value="ECO:0007669"/>
    <property type="project" value="TreeGrafter"/>
</dbReference>
<dbReference type="OrthoDB" id="415706at2759"/>
<keyword evidence="1" id="KW-0547">Nucleotide-binding</keyword>
<dbReference type="GO" id="GO:0000266">
    <property type="term" value="P:mitochondrial fission"/>
    <property type="evidence" value="ECO:0007669"/>
    <property type="project" value="TreeGrafter"/>
</dbReference>
<dbReference type="Pfam" id="PF01031">
    <property type="entry name" value="Dynamin_M"/>
    <property type="match status" value="1"/>
</dbReference>
<sequence>MGDRTIQHGDGEADLAILQLMSADRSALLDVISQVSHIGVTQYVDIPTILVCGDQGSGKSSVLEAIFKLPFPKGDKVCTTFATELTIRRAQNASVSVWIQPAESRTSDEKLKIASFRSSSDSLDHFGTMVTDAKAFLIKQINAGRASYFEDVLHVDVTNAFWSPLTVVDLPGLIHYQNTSQTSEDTLVVERLVRRYLENTKSIIMAVVSADSDLADQRILTMVREMDPSGHRALAVITKPDTLTRGLGDENMFLTYVTNKSPDFTFRYGWHVIKNCGYDTRNCTLVERDAAEESFFANSIWENVLGPEHLGANTLRKRLSHLLEDLTRALLPAIIPNIKELASTCEMELKKLGDSRETPELQRRYLGEISERFQKTVEQALEGNYLDDFFYSKTEQPLRYLRATIRNLNDEFAFAMVTKGHSRGFARARHGLHVPKSPPPSSLNSARYAAIREPEYGLLCSDIDEINSEIESLMRQKRGKELRTLINHNIIREIFRHQSHKWEEIASIHLEEIWRATQRFLFTVARHVANEETARLIRREVIDREMDSRRDIMGEKLKEILMPYKKLHPITHSYTFANCFRECPRSECDGKPRKQDNDSRAALNAWEDANAFYDIALGTFVDNTAVLVVEMCLIEGLESIFSPSQVALMNPDLIQKLASENAITQTKRKRLKTKHEMLRTALTTCLRHLEDTENVIQVTSKSSTTSTSKVASSILSGTCIRGKFSRRAKKVATIPTDDCDCPFDDVVDDDVDGDSGVGDLLKSSVATPVPYPTMKLQALTLSALGLFAIPIQAGWDCFLRNTSAFPQEYYPSAGVYAHKNCALAPGTFANGVCHSNSTGNCPAFFLKAYNALLSAPNKPNITVKFIYVCRHVAA</sequence>
<feature type="domain" description="Dynamin-type G" evidence="4">
    <location>
        <begin position="43"/>
        <end position="332"/>
    </location>
</feature>
<evidence type="ECO:0000313" key="5">
    <source>
        <dbReference type="EMBL" id="QDS73027.1"/>
    </source>
</evidence>
<evidence type="ECO:0000313" key="6">
    <source>
        <dbReference type="Proteomes" id="UP000316270"/>
    </source>
</evidence>
<dbReference type="InterPro" id="IPR027417">
    <property type="entry name" value="P-loop_NTPase"/>
</dbReference>
<dbReference type="PANTHER" id="PTHR11566:SF149">
    <property type="entry name" value="GTPASE, PUTATIVE (AFU_ORTHOLOGUE AFUA_6G11890)-RELATED"/>
    <property type="match status" value="1"/>
</dbReference>
<reference evidence="5 6" key="1">
    <citation type="submission" date="2019-07" db="EMBL/GenBank/DDBJ databases">
        <title>Finished genome of Venturia effusa.</title>
        <authorList>
            <person name="Young C.A."/>
            <person name="Cox M.P."/>
            <person name="Ganley A.R.D."/>
            <person name="David W.J."/>
        </authorList>
    </citation>
    <scope>NUCLEOTIDE SEQUENCE [LARGE SCALE GENOMIC DNA]</scope>
    <source>
        <strain evidence="6">albino</strain>
    </source>
</reference>
<dbReference type="CDD" id="cd08771">
    <property type="entry name" value="DLP_1"/>
    <property type="match status" value="1"/>
</dbReference>
<proteinExistence type="predicted"/>